<feature type="compositionally biased region" description="Low complexity" evidence="1">
    <location>
        <begin position="187"/>
        <end position="199"/>
    </location>
</feature>
<evidence type="ECO:0000313" key="3">
    <source>
        <dbReference type="Proteomes" id="UP000028837"/>
    </source>
</evidence>
<organism evidence="2 3">
    <name type="scientific">Toxoplasma gondii GAB2-2007-GAL-DOM2</name>
    <dbReference type="NCBI Taxonomy" id="1130820"/>
    <lineage>
        <taxon>Eukaryota</taxon>
        <taxon>Sar</taxon>
        <taxon>Alveolata</taxon>
        <taxon>Apicomplexa</taxon>
        <taxon>Conoidasida</taxon>
        <taxon>Coccidia</taxon>
        <taxon>Eucoccidiorida</taxon>
        <taxon>Eimeriorina</taxon>
        <taxon>Sarcocystidae</taxon>
        <taxon>Toxoplasma</taxon>
    </lineage>
</organism>
<feature type="region of interest" description="Disordered" evidence="1">
    <location>
        <begin position="187"/>
        <end position="253"/>
    </location>
</feature>
<feature type="region of interest" description="Disordered" evidence="1">
    <location>
        <begin position="1"/>
        <end position="30"/>
    </location>
</feature>
<dbReference type="OrthoDB" id="332073at2759"/>
<dbReference type="EMBL" id="AHZU02000446">
    <property type="protein sequence ID" value="KFG44232.1"/>
    <property type="molecule type" value="Genomic_DNA"/>
</dbReference>
<feature type="non-terminal residue" evidence="2">
    <location>
        <position position="1"/>
    </location>
</feature>
<gene>
    <name evidence="2" type="ORF">TGDOM2_312140</name>
</gene>
<feature type="compositionally biased region" description="Basic and acidic residues" evidence="1">
    <location>
        <begin position="213"/>
        <end position="253"/>
    </location>
</feature>
<reference evidence="2 3" key="1">
    <citation type="submission" date="2014-02" db="EMBL/GenBank/DDBJ databases">
        <authorList>
            <person name="Sibley D."/>
            <person name="Venepally P."/>
            <person name="Karamycheva S."/>
            <person name="Hadjithomas M."/>
            <person name="Khan A."/>
            <person name="Brunk B."/>
            <person name="Roos D."/>
            <person name="Caler E."/>
            <person name="Lorenzi H."/>
        </authorList>
    </citation>
    <scope>NUCLEOTIDE SEQUENCE [LARGE SCALE GENOMIC DNA]</scope>
    <source>
        <strain evidence="2 3">GAB2-2007-GAL-DOM2</strain>
    </source>
</reference>
<dbReference type="Proteomes" id="UP000028837">
    <property type="component" value="Unassembled WGS sequence"/>
</dbReference>
<dbReference type="VEuPathDB" id="ToxoDB:TGDOM2_312140"/>
<evidence type="ECO:0000313" key="2">
    <source>
        <dbReference type="EMBL" id="KFG44232.1"/>
    </source>
</evidence>
<feature type="region of interest" description="Disordered" evidence="1">
    <location>
        <begin position="677"/>
        <end position="699"/>
    </location>
</feature>
<proteinExistence type="predicted"/>
<evidence type="ECO:0000256" key="1">
    <source>
        <dbReference type="SAM" id="MobiDB-lite"/>
    </source>
</evidence>
<name>A0A086KIL4_TOXGO</name>
<protein>
    <submittedName>
        <fullName evidence="2">TRAPP trafficking subunit Trs65</fullName>
    </submittedName>
</protein>
<accession>A0A086KIL4</accession>
<feature type="region of interest" description="Disordered" evidence="1">
    <location>
        <begin position="788"/>
        <end position="807"/>
    </location>
</feature>
<comment type="caution">
    <text evidence="2">The sequence shown here is derived from an EMBL/GenBank/DDBJ whole genome shotgun (WGS) entry which is preliminary data.</text>
</comment>
<dbReference type="AlphaFoldDB" id="A0A086KIL4"/>
<sequence length="866" mass="93491">FWRGSQAAARRRSSSGDTGGGSVPLPGADARGQRLSWGRVSAEGLDCFDGDEDETLAVCKYLLATGQLADIPEWRPLQVLQGQLLQLAAVILPGDTVLEAGPVALEEWIRKFSTLSATVDLVAAEARGTNAKAGKTKSSALSCQFWEAQAFPIDAQESLSVEVTPYTYEVVQSTQSAPCADERRHVSPLLPTVSPPSFSEGVDTPQASLTGCGRREDRGEAKDRVQRAEEARREDGEEGAERGEEDRGEEGRVTRIDSAMLGKAGLPEDVLRQVSSERFCFIVDIRIPMTVNPQYLGKSLLLELTFSIVPGPLSSLSPVEAMRESIQIPFSAWAAARGSPLSGSLLSSRAASFVRVPSTALVSSHAPGLCCGPLLPAGLNAASAVSLQSDLAAPTLDLLNVPFSSSLTGARFGAFARRDLNDSGTSGWWAPPVGAGERLSQEDGLGDRVGRTTEILVQSFPLQVSAAKNKMQSTTVEHRVLCPLSVRRPLQVTTALMDSFMYVQIENTTGKPSVFSSSFCSSLSQSPSSSSLLPSLFSSLPSWSSAASRLRRVRLCSGLYDVPLTIENVILRSVNSHTQSVYDILSICRSVSVISPTPRYVSLCVAICARIYICLRSYVFWPVFLSLSTTRSFSLGRSAFRQGELPVTLEAGEQYSVLLRLEESFLSHQAPRWNATRDISEARGPKSGGQLGRRDTRHTQSGKTVLPLCLKWSIEDSSGPAVWSQFGAECQLSTRTPLQVTLSCFSEPPGLQTLVTAVLSVVNGENFEVDLLALLPRDVLFEQTQSLYHTPGENREREENADEPPALIPLSSKKDLGRIAPGGSQSVYLQFLATRSGAHLLPPILLLDKRNNRKILARGGQVIVAQ</sequence>